<evidence type="ECO:0000259" key="3">
    <source>
        <dbReference type="PROSITE" id="PS50977"/>
    </source>
</evidence>
<dbReference type="Gene3D" id="1.10.357.10">
    <property type="entry name" value="Tetracycline Repressor, domain 2"/>
    <property type="match status" value="1"/>
</dbReference>
<dbReference type="SUPFAM" id="SSF46689">
    <property type="entry name" value="Homeodomain-like"/>
    <property type="match status" value="1"/>
</dbReference>
<dbReference type="InterPro" id="IPR023772">
    <property type="entry name" value="DNA-bd_HTH_TetR-type_CS"/>
</dbReference>
<sequence length="193" mass="21916">MARSDNEDFTLQRQQLIIAAAKVCFSRSGFHGASMADMSAESGLGAAQIYRFFSSKELLVIETIKVIATEWRTFLENKLSQQPQVADIIARDSVFWQGWSIKDQCLLLEVYSEASRNAAVRDILAEQEQQLITMLDSVFQQREPQATAEQRFNQIHFLLLLIDGVACRTFVDADLDQQEMTRLSTILSQHLLP</sequence>
<gene>
    <name evidence="4" type="ORF">CUN67_09405</name>
</gene>
<dbReference type="GO" id="GO:0000976">
    <property type="term" value="F:transcription cis-regulatory region binding"/>
    <property type="evidence" value="ECO:0007669"/>
    <property type="project" value="TreeGrafter"/>
</dbReference>
<name>A0A6B9FXH3_PANCY</name>
<feature type="DNA-binding region" description="H-T-H motif" evidence="2">
    <location>
        <begin position="34"/>
        <end position="53"/>
    </location>
</feature>
<dbReference type="PANTHER" id="PTHR30055:SF226">
    <property type="entry name" value="HTH-TYPE TRANSCRIPTIONAL REGULATOR PKSA"/>
    <property type="match status" value="1"/>
</dbReference>
<dbReference type="Pfam" id="PF00440">
    <property type="entry name" value="TetR_N"/>
    <property type="match status" value="1"/>
</dbReference>
<evidence type="ECO:0000256" key="1">
    <source>
        <dbReference type="ARBA" id="ARBA00023125"/>
    </source>
</evidence>
<dbReference type="PROSITE" id="PS01081">
    <property type="entry name" value="HTH_TETR_1"/>
    <property type="match status" value="1"/>
</dbReference>
<reference evidence="4 5" key="1">
    <citation type="submission" date="2017-11" db="EMBL/GenBank/DDBJ databases">
        <title>Genome sequence of Pantoea cypripedii NE1.</title>
        <authorList>
            <person name="Nascimento F.X."/>
        </authorList>
    </citation>
    <scope>NUCLEOTIDE SEQUENCE [LARGE SCALE GENOMIC DNA]</scope>
    <source>
        <strain evidence="4 5">NE1</strain>
    </source>
</reference>
<evidence type="ECO:0000256" key="2">
    <source>
        <dbReference type="PROSITE-ProRule" id="PRU00335"/>
    </source>
</evidence>
<dbReference type="PANTHER" id="PTHR30055">
    <property type="entry name" value="HTH-TYPE TRANSCRIPTIONAL REGULATOR RUTR"/>
    <property type="match status" value="1"/>
</dbReference>
<dbReference type="AlphaFoldDB" id="A0A6B9FXH3"/>
<dbReference type="PRINTS" id="PR00455">
    <property type="entry name" value="HTHTETR"/>
</dbReference>
<accession>A0A6B9FXH3</accession>
<proteinExistence type="predicted"/>
<dbReference type="InterPro" id="IPR050109">
    <property type="entry name" value="HTH-type_TetR-like_transc_reg"/>
</dbReference>
<dbReference type="InterPro" id="IPR001647">
    <property type="entry name" value="HTH_TetR"/>
</dbReference>
<evidence type="ECO:0000313" key="5">
    <source>
        <dbReference type="Proteomes" id="UP000502005"/>
    </source>
</evidence>
<feature type="domain" description="HTH tetR-type" evidence="3">
    <location>
        <begin position="11"/>
        <end position="71"/>
    </location>
</feature>
<evidence type="ECO:0000313" key="4">
    <source>
        <dbReference type="EMBL" id="QGY29131.1"/>
    </source>
</evidence>
<organism evidence="4 5">
    <name type="scientific">Pantoea cypripedii</name>
    <name type="common">Pectobacterium cypripedii</name>
    <name type="synonym">Erwinia cypripedii</name>
    <dbReference type="NCBI Taxonomy" id="55209"/>
    <lineage>
        <taxon>Bacteria</taxon>
        <taxon>Pseudomonadati</taxon>
        <taxon>Pseudomonadota</taxon>
        <taxon>Gammaproteobacteria</taxon>
        <taxon>Enterobacterales</taxon>
        <taxon>Erwiniaceae</taxon>
        <taxon>Pantoea</taxon>
    </lineage>
</organism>
<dbReference type="Proteomes" id="UP000502005">
    <property type="component" value="Chromosome"/>
</dbReference>
<dbReference type="InterPro" id="IPR009057">
    <property type="entry name" value="Homeodomain-like_sf"/>
</dbReference>
<keyword evidence="1 2" id="KW-0238">DNA-binding</keyword>
<protein>
    <submittedName>
        <fullName evidence="4">TetR/AcrR family transcriptional regulator</fullName>
    </submittedName>
</protein>
<dbReference type="EMBL" id="CP024768">
    <property type="protein sequence ID" value="QGY29131.1"/>
    <property type="molecule type" value="Genomic_DNA"/>
</dbReference>
<dbReference type="GO" id="GO:0003700">
    <property type="term" value="F:DNA-binding transcription factor activity"/>
    <property type="evidence" value="ECO:0007669"/>
    <property type="project" value="TreeGrafter"/>
</dbReference>
<dbReference type="PROSITE" id="PS50977">
    <property type="entry name" value="HTH_TETR_2"/>
    <property type="match status" value="1"/>
</dbReference>